<evidence type="ECO:0000313" key="3">
    <source>
        <dbReference type="EMBL" id="MBC2285527.1"/>
    </source>
</evidence>
<evidence type="ECO:0000313" key="7">
    <source>
        <dbReference type="Proteomes" id="UP000565628"/>
    </source>
</evidence>
<evidence type="ECO:0000256" key="1">
    <source>
        <dbReference type="ARBA" id="ARBA00034117"/>
    </source>
</evidence>
<dbReference type="Proteomes" id="UP000543005">
    <property type="component" value="Unassembled WGS sequence"/>
</dbReference>
<evidence type="ECO:0000313" key="6">
    <source>
        <dbReference type="Proteomes" id="UP000543005"/>
    </source>
</evidence>
<dbReference type="PANTHER" id="PTHR34976:SF1">
    <property type="entry name" value="TOXIN BC_0920"/>
    <property type="match status" value="1"/>
</dbReference>
<dbReference type="EMBL" id="JAARZT010000007">
    <property type="protein sequence ID" value="MBC2292551.1"/>
    <property type="molecule type" value="Genomic_DNA"/>
</dbReference>
<evidence type="ECO:0000313" key="5">
    <source>
        <dbReference type="EMBL" id="MBC2310275.1"/>
    </source>
</evidence>
<dbReference type="InterPro" id="IPR051768">
    <property type="entry name" value="Bact_secretion_toxin"/>
</dbReference>
<sequence length="476" mass="53950">MSLNMYLGEVDAQTISITDICNETIQAMNQVIQSIDTFTGDVILKGDTYDSAKIYFSQTYRVIAQGIIVFCERLIEQNKAFPTNFRSEVANTDVIEDELKDQIHETEKLIMDLEQVSNGLLNKPQINLFDSVKRNLERKLEDLYQYNTQSSTYFNDAEQLAKDIEKGLTDVNGGRGFNQTSGVFALTGITMGWQTALRNADKGIDPVKVEELKDYDVYAIVYADAKGNPQIIWHLEKDGKGVTNTELYRYLIQSGKYLDGEDYTIWGMDDYTKHLQDGWRNGINYQNGDEYNSFISGTLAASQYVEDGYVWVQESGMYDMITMLGLSYSAYKMANLNESINTKVPKLSSLSAEEQLNLANQYKQNAPIDIPENVKIKAQSKSAGYEQITYKWTDSGYKYEARWHTKTPGAPEGQGNTWVIQRTIPGNGGAKPQTSFKTGNNEWIEAYKWYDAISARQNGNATAEQIRILDNGHWKE</sequence>
<comment type="similarity">
    <text evidence="1">In the N-terminal section; belongs to the LXG family.</text>
</comment>
<dbReference type="EMBL" id="JAARZS010000047">
    <property type="protein sequence ID" value="MBC2285527.1"/>
    <property type="molecule type" value="Genomic_DNA"/>
</dbReference>
<reference evidence="6 7" key="1">
    <citation type="submission" date="2020-03" db="EMBL/GenBank/DDBJ databases">
        <title>Soil Listeria distribution.</title>
        <authorList>
            <person name="Liao J."/>
            <person name="Wiedmann M."/>
        </authorList>
    </citation>
    <scope>NUCLEOTIDE SEQUENCE [LARGE SCALE GENOMIC DNA]</scope>
    <source>
        <strain evidence="5 7">FSL L7-0039</strain>
        <strain evidence="4 6">FSL L7-0051</strain>
        <strain evidence="3 8">FSL L7-0054</strain>
    </source>
</reference>
<dbReference type="PANTHER" id="PTHR34976">
    <property type="entry name" value="RIBONUCLEASE YQCG-RELATED"/>
    <property type="match status" value="1"/>
</dbReference>
<accession>A0A7X0ZTL3</accession>
<feature type="domain" description="LXG" evidence="2">
    <location>
        <begin position="1"/>
        <end position="214"/>
    </location>
</feature>
<dbReference type="RefSeq" id="WP_185628748.1">
    <property type="nucleotide sequence ID" value="NZ_JAARZS010000047.1"/>
</dbReference>
<dbReference type="PROSITE" id="PS51756">
    <property type="entry name" value="LXG"/>
    <property type="match status" value="1"/>
</dbReference>
<proteinExistence type="inferred from homology"/>
<evidence type="ECO:0000313" key="4">
    <source>
        <dbReference type="EMBL" id="MBC2292551.1"/>
    </source>
</evidence>
<evidence type="ECO:0000259" key="2">
    <source>
        <dbReference type="PROSITE" id="PS51756"/>
    </source>
</evidence>
<dbReference type="Pfam" id="PF04740">
    <property type="entry name" value="LXG"/>
    <property type="match status" value="1"/>
</dbReference>
<name>A0A7X0ZTL3_9LIST</name>
<dbReference type="InterPro" id="IPR006829">
    <property type="entry name" value="LXG_dom"/>
</dbReference>
<dbReference type="AlphaFoldDB" id="A0A7X0ZTL3"/>
<evidence type="ECO:0000313" key="8">
    <source>
        <dbReference type="Proteomes" id="UP000585696"/>
    </source>
</evidence>
<organism evidence="5 7">
    <name type="scientific">Listeria booriae</name>
    <dbReference type="NCBI Taxonomy" id="1552123"/>
    <lineage>
        <taxon>Bacteria</taxon>
        <taxon>Bacillati</taxon>
        <taxon>Bacillota</taxon>
        <taxon>Bacilli</taxon>
        <taxon>Bacillales</taxon>
        <taxon>Listeriaceae</taxon>
        <taxon>Listeria</taxon>
    </lineage>
</organism>
<protein>
    <submittedName>
        <fullName evidence="5">Transposase</fullName>
    </submittedName>
</protein>
<comment type="caution">
    <text evidence="5">The sequence shown here is derived from an EMBL/GenBank/DDBJ whole genome shotgun (WGS) entry which is preliminary data.</text>
</comment>
<dbReference type="EMBL" id="JAASWV010000005">
    <property type="protein sequence ID" value="MBC2310275.1"/>
    <property type="molecule type" value="Genomic_DNA"/>
</dbReference>
<dbReference type="Proteomes" id="UP000565628">
    <property type="component" value="Unassembled WGS sequence"/>
</dbReference>
<dbReference type="Proteomes" id="UP000585696">
    <property type="component" value="Unassembled WGS sequence"/>
</dbReference>
<gene>
    <name evidence="3" type="ORF">HCB69_14150</name>
    <name evidence="4" type="ORF">HCC36_04835</name>
    <name evidence="5" type="ORF">HCJ81_05210</name>
</gene>